<feature type="region of interest" description="Disordered" evidence="2">
    <location>
        <begin position="324"/>
        <end position="347"/>
    </location>
</feature>
<feature type="compositionally biased region" description="Low complexity" evidence="2">
    <location>
        <begin position="110"/>
        <end position="119"/>
    </location>
</feature>
<feature type="region of interest" description="Disordered" evidence="2">
    <location>
        <begin position="110"/>
        <end position="218"/>
    </location>
</feature>
<gene>
    <name evidence="3" type="ORF">CHYS00102_LOCUS611</name>
</gene>
<protein>
    <submittedName>
        <fullName evidence="3">Uncharacterized protein</fullName>
    </submittedName>
</protein>
<organism evidence="3">
    <name type="scientific">Corethron hystrix</name>
    <dbReference type="NCBI Taxonomy" id="216773"/>
    <lineage>
        <taxon>Eukaryota</taxon>
        <taxon>Sar</taxon>
        <taxon>Stramenopiles</taxon>
        <taxon>Ochrophyta</taxon>
        <taxon>Bacillariophyta</taxon>
        <taxon>Coscinodiscophyceae</taxon>
        <taxon>Corethrophycidae</taxon>
        <taxon>Corethrales</taxon>
        <taxon>Corethraceae</taxon>
        <taxon>Corethron</taxon>
    </lineage>
</organism>
<sequence>MFAATTSSFHVLKISSSERNKTPLMMKEQSVQFTTEFCNNGNKTLTSLSSFENKPLKSHHSSSCLEKIHEIPSTSENLKCDFRAAKFSNGLDGKNNHACDMFLDKPIKITPSPSLMTSPSPTPPPSPTQRRQHREKVNLFLGVTPTQPVLPETRNTSISAEDHAVLSQCASLTSDEEEEKKDSFGRPVEESSLGQHGWSTSTKAAASSNEKGTGDDEYSCMDDNIFETHTDLTTERLLNQVSYDSDQSDTPDIFCATVNATLVACNGKDDGQLDKCDVAVQDSKSQIEWQHQHPWLLSAFSKQTKSMDVILTSPGGKRVVGVGSVGRSNYVPPPRSSTDGTSSSSCVPLGLTSSPDAKDLQDFILHGHLDLCEDEDELNEDSGTEYEEEVNLLLLRVHGLEREVEDLRTQAKAERIIRKKKEQNLVQVANQFHQKQLECTEKEKKLEQLDQLMTVLKSTSQIKQEQVVALFSKTVAELSSQPGGIEENNNQVVDHVKTNGNNHDAILPSNQFVKNDSSTVNTMTGKLGHLKEDFKPLELKVTKIHKRERDSSLDQKNCTLRKIMFATFFLGAVLSGVSWENNEVLCLFFYHTTKLIP</sequence>
<proteinExistence type="predicted"/>
<accession>A0A7S1B312</accession>
<evidence type="ECO:0000256" key="1">
    <source>
        <dbReference type="SAM" id="Coils"/>
    </source>
</evidence>
<evidence type="ECO:0000256" key="2">
    <source>
        <dbReference type="SAM" id="MobiDB-lite"/>
    </source>
</evidence>
<feature type="compositionally biased region" description="Low complexity" evidence="2">
    <location>
        <begin position="336"/>
        <end position="345"/>
    </location>
</feature>
<evidence type="ECO:0000313" key="3">
    <source>
        <dbReference type="EMBL" id="CAD8873453.1"/>
    </source>
</evidence>
<name>A0A7S1B312_9STRA</name>
<keyword evidence="1" id="KW-0175">Coiled coil</keyword>
<dbReference type="AlphaFoldDB" id="A0A7S1B312"/>
<dbReference type="EMBL" id="HBFR01000999">
    <property type="protein sequence ID" value="CAD8873453.1"/>
    <property type="molecule type" value="Transcribed_RNA"/>
</dbReference>
<feature type="coiled-coil region" evidence="1">
    <location>
        <begin position="390"/>
        <end position="417"/>
    </location>
</feature>
<reference evidence="3" key="1">
    <citation type="submission" date="2021-01" db="EMBL/GenBank/DDBJ databases">
        <authorList>
            <person name="Corre E."/>
            <person name="Pelletier E."/>
            <person name="Niang G."/>
            <person name="Scheremetjew M."/>
            <person name="Finn R."/>
            <person name="Kale V."/>
            <person name="Holt S."/>
            <person name="Cochrane G."/>
            <person name="Meng A."/>
            <person name="Brown T."/>
            <person name="Cohen L."/>
        </authorList>
    </citation>
    <scope>NUCLEOTIDE SEQUENCE</scope>
    <source>
        <strain evidence="3">308</strain>
    </source>
</reference>
<feature type="compositionally biased region" description="Polar residues" evidence="2">
    <location>
        <begin position="192"/>
        <end position="211"/>
    </location>
</feature>
<feature type="compositionally biased region" description="Basic and acidic residues" evidence="2">
    <location>
        <begin position="180"/>
        <end position="189"/>
    </location>
</feature>